<sequence length="99" mass="11678">MSKFIFFRTAKPKGFHYKPLYYDASKERIEKLKRELESESHSSSEARAQEFGIRLKENLERIRKNKPNNQSGQNIRIFLILLGLLFIFYILVKPILGTS</sequence>
<keyword evidence="2" id="KW-0472">Membrane</keyword>
<name>A0A369AA66_9FLAO</name>
<proteinExistence type="predicted"/>
<gene>
    <name evidence="3" type="ORF">DES35_101573</name>
</gene>
<protein>
    <recommendedName>
        <fullName evidence="5">Riboflavin synthase subunit beta</fullName>
    </recommendedName>
</protein>
<keyword evidence="4" id="KW-1185">Reference proteome</keyword>
<evidence type="ECO:0000256" key="1">
    <source>
        <dbReference type="SAM" id="Coils"/>
    </source>
</evidence>
<evidence type="ECO:0008006" key="5">
    <source>
        <dbReference type="Google" id="ProtNLM"/>
    </source>
</evidence>
<feature type="transmembrane region" description="Helical" evidence="2">
    <location>
        <begin position="74"/>
        <end position="92"/>
    </location>
</feature>
<organism evidence="3 4">
    <name type="scientific">Schleiferia thermophila</name>
    <dbReference type="NCBI Taxonomy" id="884107"/>
    <lineage>
        <taxon>Bacteria</taxon>
        <taxon>Pseudomonadati</taxon>
        <taxon>Bacteroidota</taxon>
        <taxon>Flavobacteriia</taxon>
        <taxon>Flavobacteriales</taxon>
        <taxon>Schleiferiaceae</taxon>
        <taxon>Schleiferia</taxon>
    </lineage>
</organism>
<dbReference type="AlphaFoldDB" id="A0A369AA66"/>
<accession>A0A369AA66</accession>
<keyword evidence="2" id="KW-0812">Transmembrane</keyword>
<keyword evidence="2" id="KW-1133">Transmembrane helix</keyword>
<comment type="caution">
    <text evidence="3">The sequence shown here is derived from an EMBL/GenBank/DDBJ whole genome shotgun (WGS) entry which is preliminary data.</text>
</comment>
<evidence type="ECO:0000313" key="4">
    <source>
        <dbReference type="Proteomes" id="UP000253517"/>
    </source>
</evidence>
<evidence type="ECO:0000256" key="2">
    <source>
        <dbReference type="SAM" id="Phobius"/>
    </source>
</evidence>
<dbReference type="EMBL" id="QPJS01000001">
    <property type="protein sequence ID" value="RCX05288.1"/>
    <property type="molecule type" value="Genomic_DNA"/>
</dbReference>
<feature type="coiled-coil region" evidence="1">
    <location>
        <begin position="22"/>
        <end position="49"/>
    </location>
</feature>
<keyword evidence="1" id="KW-0175">Coiled coil</keyword>
<dbReference type="RefSeq" id="WP_037355841.1">
    <property type="nucleotide sequence ID" value="NZ_BHZF01000001.1"/>
</dbReference>
<reference evidence="3 4" key="1">
    <citation type="submission" date="2018-07" db="EMBL/GenBank/DDBJ databases">
        <title>Genomic Encyclopedia of Type Strains, Phase IV (KMG-IV): sequencing the most valuable type-strain genomes for metagenomic binning, comparative biology and taxonomic classification.</title>
        <authorList>
            <person name="Goeker M."/>
        </authorList>
    </citation>
    <scope>NUCLEOTIDE SEQUENCE [LARGE SCALE GENOMIC DNA]</scope>
    <source>
        <strain evidence="3 4">DSM 21410</strain>
    </source>
</reference>
<dbReference type="Proteomes" id="UP000253517">
    <property type="component" value="Unassembled WGS sequence"/>
</dbReference>
<evidence type="ECO:0000313" key="3">
    <source>
        <dbReference type="EMBL" id="RCX05288.1"/>
    </source>
</evidence>